<evidence type="ECO:0000313" key="2">
    <source>
        <dbReference type="Proteomes" id="UP001596500"/>
    </source>
</evidence>
<proteinExistence type="predicted"/>
<dbReference type="Gene3D" id="3.30.1870.10">
    <property type="entry name" value="EreA-like, domain 2"/>
    <property type="match status" value="1"/>
</dbReference>
<dbReference type="SUPFAM" id="SSF159501">
    <property type="entry name" value="EreA/ChaN-like"/>
    <property type="match status" value="1"/>
</dbReference>
<reference evidence="2" key="1">
    <citation type="journal article" date="2019" name="Int. J. Syst. Evol. Microbiol.">
        <title>The Global Catalogue of Microorganisms (GCM) 10K type strain sequencing project: providing services to taxonomists for standard genome sequencing and annotation.</title>
        <authorList>
            <consortium name="The Broad Institute Genomics Platform"/>
            <consortium name="The Broad Institute Genome Sequencing Center for Infectious Disease"/>
            <person name="Wu L."/>
            <person name="Ma J."/>
        </authorList>
    </citation>
    <scope>NUCLEOTIDE SEQUENCE [LARGE SCALE GENOMIC DNA]</scope>
    <source>
        <strain evidence="2">CGMCC 1.12942</strain>
    </source>
</reference>
<dbReference type="Gene3D" id="3.40.1660.10">
    <property type="entry name" value="EreA-like (biosynthetic domain)"/>
    <property type="match status" value="1"/>
</dbReference>
<dbReference type="PANTHER" id="PTHR31299">
    <property type="entry name" value="ESTERASE, PUTATIVE (AFU_ORTHOLOGUE AFUA_1G05850)-RELATED"/>
    <property type="match status" value="1"/>
</dbReference>
<dbReference type="GO" id="GO:0016787">
    <property type="term" value="F:hydrolase activity"/>
    <property type="evidence" value="ECO:0007669"/>
    <property type="project" value="UniProtKB-KW"/>
</dbReference>
<dbReference type="InterPro" id="IPR052036">
    <property type="entry name" value="Hydrolase/PRTase-associated"/>
</dbReference>
<dbReference type="Gene3D" id="1.20.1440.30">
    <property type="entry name" value="Biosynthetic Protein domain"/>
    <property type="match status" value="1"/>
</dbReference>
<keyword evidence="1" id="KW-0378">Hydrolase</keyword>
<dbReference type="Proteomes" id="UP001596500">
    <property type="component" value="Unassembled WGS sequence"/>
</dbReference>
<gene>
    <name evidence="1" type="ORF">ACFQNG_01020</name>
</gene>
<accession>A0ABW2RFL6</accession>
<dbReference type="RefSeq" id="WP_379862933.1">
    <property type="nucleotide sequence ID" value="NZ_JBHTBW010000004.1"/>
</dbReference>
<comment type="caution">
    <text evidence="1">The sequence shown here is derived from an EMBL/GenBank/DDBJ whole genome shotgun (WGS) entry which is preliminary data.</text>
</comment>
<dbReference type="EC" id="3.1.1.-" evidence="1"/>
<sequence>MKRSIGCGNPIHDGKNHLPCMAVGEVIFAVSPVATSPHFLGETYNKGVKEMSKYKQGLHDHSWEKWLGNHANPVEKLEPSEEDAYRDLVFLKRVLKRKRIVMLGESSHGAAEFISSKVRLIQYLHEELAFDVIAFESGLGETHFADLYADKSIPLHTMLNAIISVWHTQEMIPLFEYVKKHKKSDVPLRLSGFDLQPTGTYHAFLRNWFKQVNPAMA</sequence>
<name>A0ABW2RFL6_9BACL</name>
<dbReference type="PANTHER" id="PTHR31299:SF0">
    <property type="entry name" value="ESTERASE, PUTATIVE (AFU_ORTHOLOGUE AFUA_1G05850)-RELATED"/>
    <property type="match status" value="1"/>
</dbReference>
<dbReference type="InterPro" id="IPR007815">
    <property type="entry name" value="Emycin_Estase"/>
</dbReference>
<organism evidence="1 2">
    <name type="scientific">Laceyella putida</name>
    <dbReference type="NCBI Taxonomy" id="110101"/>
    <lineage>
        <taxon>Bacteria</taxon>
        <taxon>Bacillati</taxon>
        <taxon>Bacillota</taxon>
        <taxon>Bacilli</taxon>
        <taxon>Bacillales</taxon>
        <taxon>Thermoactinomycetaceae</taxon>
        <taxon>Laceyella</taxon>
    </lineage>
</organism>
<evidence type="ECO:0000313" key="1">
    <source>
        <dbReference type="EMBL" id="MFC7439749.1"/>
    </source>
</evidence>
<protein>
    <submittedName>
        <fullName evidence="1">Erythromycin esterase family protein</fullName>
        <ecNumber evidence="1">3.1.1.-</ecNumber>
    </submittedName>
</protein>
<dbReference type="Pfam" id="PF05139">
    <property type="entry name" value="Erythro_esteras"/>
    <property type="match status" value="1"/>
</dbReference>
<dbReference type="EMBL" id="JBHTBW010000004">
    <property type="protein sequence ID" value="MFC7439749.1"/>
    <property type="molecule type" value="Genomic_DNA"/>
</dbReference>
<keyword evidence="2" id="KW-1185">Reference proteome</keyword>
<dbReference type="CDD" id="cd14728">
    <property type="entry name" value="Ere-like"/>
    <property type="match status" value="1"/>
</dbReference>